<dbReference type="RefSeq" id="WP_138251732.1">
    <property type="nucleotide sequence ID" value="NZ_VAVZ01000002.1"/>
</dbReference>
<comment type="subcellular location">
    <subcellularLocation>
        <location evidence="1 7">Cell membrane</location>
        <topology evidence="1 7">Multi-pass membrane protein</topology>
    </subcellularLocation>
</comment>
<accession>A0A5R9BK57</accession>
<dbReference type="PANTHER" id="PTHR43163">
    <property type="entry name" value="DIPEPTIDE TRANSPORT SYSTEM PERMEASE PROTEIN DPPB-RELATED"/>
    <property type="match status" value="1"/>
</dbReference>
<feature type="transmembrane region" description="Helical" evidence="7">
    <location>
        <begin position="99"/>
        <end position="122"/>
    </location>
</feature>
<feature type="transmembrane region" description="Helical" evidence="7">
    <location>
        <begin position="280"/>
        <end position="302"/>
    </location>
</feature>
<evidence type="ECO:0000256" key="1">
    <source>
        <dbReference type="ARBA" id="ARBA00004651"/>
    </source>
</evidence>
<keyword evidence="2 7" id="KW-0813">Transport</keyword>
<keyword evidence="6 7" id="KW-0472">Membrane</keyword>
<comment type="similarity">
    <text evidence="7">Belongs to the binding-protein-dependent transport system permease family.</text>
</comment>
<keyword evidence="5 7" id="KW-1133">Transmembrane helix</keyword>
<dbReference type="SUPFAM" id="SSF161098">
    <property type="entry name" value="MetI-like"/>
    <property type="match status" value="1"/>
</dbReference>
<evidence type="ECO:0000259" key="8">
    <source>
        <dbReference type="PROSITE" id="PS50928"/>
    </source>
</evidence>
<evidence type="ECO:0000256" key="2">
    <source>
        <dbReference type="ARBA" id="ARBA00022448"/>
    </source>
</evidence>
<dbReference type="InterPro" id="IPR035906">
    <property type="entry name" value="MetI-like_sf"/>
</dbReference>
<dbReference type="AlphaFoldDB" id="A0A5R9BK57"/>
<dbReference type="InterPro" id="IPR045621">
    <property type="entry name" value="BPD_transp_1_N"/>
</dbReference>
<dbReference type="Pfam" id="PF00528">
    <property type="entry name" value="BPD_transp_1"/>
    <property type="match status" value="1"/>
</dbReference>
<keyword evidence="4 7" id="KW-0812">Transmembrane</keyword>
<evidence type="ECO:0000256" key="7">
    <source>
        <dbReference type="RuleBase" id="RU363032"/>
    </source>
</evidence>
<dbReference type="GO" id="GO:0005886">
    <property type="term" value="C:plasma membrane"/>
    <property type="evidence" value="ECO:0007669"/>
    <property type="project" value="UniProtKB-SubCell"/>
</dbReference>
<dbReference type="PANTHER" id="PTHR43163:SF6">
    <property type="entry name" value="DIPEPTIDE TRANSPORT SYSTEM PERMEASE PROTEIN DPPB-RELATED"/>
    <property type="match status" value="1"/>
</dbReference>
<dbReference type="PROSITE" id="PS50928">
    <property type="entry name" value="ABC_TM1"/>
    <property type="match status" value="1"/>
</dbReference>
<evidence type="ECO:0000256" key="3">
    <source>
        <dbReference type="ARBA" id="ARBA00022475"/>
    </source>
</evidence>
<dbReference type="GO" id="GO:0071916">
    <property type="term" value="F:dipeptide transmembrane transporter activity"/>
    <property type="evidence" value="ECO:0007669"/>
    <property type="project" value="TreeGrafter"/>
</dbReference>
<reference evidence="9 10" key="1">
    <citation type="submission" date="2019-05" db="EMBL/GenBank/DDBJ databases">
        <title>Nesterenkonia sp. GY074 isolated from the Southern Atlantic Ocean.</title>
        <authorList>
            <person name="Zhang G."/>
        </authorList>
    </citation>
    <scope>NUCLEOTIDE SEQUENCE [LARGE SCALE GENOMIC DNA]</scope>
    <source>
        <strain evidence="9 10">GY074</strain>
    </source>
</reference>
<dbReference type="CDD" id="cd06261">
    <property type="entry name" value="TM_PBP2"/>
    <property type="match status" value="1"/>
</dbReference>
<feature type="transmembrane region" description="Helical" evidence="7">
    <location>
        <begin position="176"/>
        <end position="198"/>
    </location>
</feature>
<sequence length="314" mass="33421">MALMIVRRLGVFLLTVWVASLVVFFLLSVLPGDPARAQLGLDATEDQVQALREQLGVDRPLPVQYMEWVTGFFTGDMGISYASRAPVAPQVLDALQVSLLLVAGGILVALVIALPLGLLAAVRQNKPDGTLFSAVSQLGISVPNFLAGLLLIGVFAVTLSWFPSGGWAPPAAGADFLRHIALPALALGLVNGAILARYTRAAVLEVMREDFMRTARAKGMKPGTALLRHGLRNAMVPLITVTSIEFANLIIGAVVIETVFVVPGLGSNLVRAVGNRDLIMVQSIVMCVVVLVLLVNLLVDLLRPVIDPRLRSAT</sequence>
<evidence type="ECO:0000256" key="6">
    <source>
        <dbReference type="ARBA" id="ARBA00023136"/>
    </source>
</evidence>
<feature type="transmembrane region" description="Helical" evidence="7">
    <location>
        <begin position="236"/>
        <end position="260"/>
    </location>
</feature>
<feature type="domain" description="ABC transmembrane type-1" evidence="8">
    <location>
        <begin position="95"/>
        <end position="303"/>
    </location>
</feature>
<protein>
    <submittedName>
        <fullName evidence="9">ABC transporter permease</fullName>
    </submittedName>
</protein>
<dbReference type="InterPro" id="IPR000515">
    <property type="entry name" value="MetI-like"/>
</dbReference>
<dbReference type="Gene3D" id="1.10.3720.10">
    <property type="entry name" value="MetI-like"/>
    <property type="match status" value="1"/>
</dbReference>
<feature type="transmembrane region" description="Helical" evidence="7">
    <location>
        <begin position="142"/>
        <end position="164"/>
    </location>
</feature>
<keyword evidence="3" id="KW-1003">Cell membrane</keyword>
<evidence type="ECO:0000313" key="10">
    <source>
        <dbReference type="Proteomes" id="UP000310458"/>
    </source>
</evidence>
<dbReference type="EMBL" id="VAVZ01000002">
    <property type="protein sequence ID" value="TLQ01108.1"/>
    <property type="molecule type" value="Genomic_DNA"/>
</dbReference>
<name>A0A5R9BK57_9MICC</name>
<keyword evidence="10" id="KW-1185">Reference proteome</keyword>
<comment type="caution">
    <text evidence="9">The sequence shown here is derived from an EMBL/GenBank/DDBJ whole genome shotgun (WGS) entry which is preliminary data.</text>
</comment>
<dbReference type="Proteomes" id="UP000310458">
    <property type="component" value="Unassembled WGS sequence"/>
</dbReference>
<organism evidence="9 10">
    <name type="scientific">Nesterenkonia salmonea</name>
    <dbReference type="NCBI Taxonomy" id="1804987"/>
    <lineage>
        <taxon>Bacteria</taxon>
        <taxon>Bacillati</taxon>
        <taxon>Actinomycetota</taxon>
        <taxon>Actinomycetes</taxon>
        <taxon>Micrococcales</taxon>
        <taxon>Micrococcaceae</taxon>
        <taxon>Nesterenkonia</taxon>
    </lineage>
</organism>
<dbReference type="OrthoDB" id="3543764at2"/>
<evidence type="ECO:0000256" key="4">
    <source>
        <dbReference type="ARBA" id="ARBA00022692"/>
    </source>
</evidence>
<dbReference type="Pfam" id="PF19300">
    <property type="entry name" value="BPD_transp_1_N"/>
    <property type="match status" value="1"/>
</dbReference>
<gene>
    <name evidence="9" type="ORF">FEF26_01325</name>
</gene>
<evidence type="ECO:0000256" key="5">
    <source>
        <dbReference type="ARBA" id="ARBA00022989"/>
    </source>
</evidence>
<evidence type="ECO:0000313" key="9">
    <source>
        <dbReference type="EMBL" id="TLQ01108.1"/>
    </source>
</evidence>
<proteinExistence type="inferred from homology"/>